<dbReference type="EMBL" id="JBJKTR010000004">
    <property type="protein sequence ID" value="KAL3370953.1"/>
    <property type="molecule type" value="Genomic_DNA"/>
</dbReference>
<dbReference type="AlphaFoldDB" id="A0ABD2UTV0"/>
<feature type="compositionally biased region" description="Pro residues" evidence="1">
    <location>
        <begin position="74"/>
        <end position="89"/>
    </location>
</feature>
<reference evidence="2 3" key="1">
    <citation type="submission" date="2024-05" db="EMBL/GenBank/DDBJ databases">
        <title>De novo assembly of an allotetraploid wild potato.</title>
        <authorList>
            <person name="Hosaka A.J."/>
        </authorList>
    </citation>
    <scope>NUCLEOTIDE SEQUENCE [LARGE SCALE GENOMIC DNA]</scope>
    <source>
        <tissue evidence="2">Young leaves</tissue>
    </source>
</reference>
<proteinExistence type="predicted"/>
<feature type="compositionally biased region" description="Basic residues" evidence="1">
    <location>
        <begin position="29"/>
        <end position="44"/>
    </location>
</feature>
<feature type="non-terminal residue" evidence="2">
    <location>
        <position position="1"/>
    </location>
</feature>
<protein>
    <submittedName>
        <fullName evidence="2">Uncharacterized protein</fullName>
    </submittedName>
</protein>
<dbReference type="Proteomes" id="UP001627284">
    <property type="component" value="Unassembled WGS sequence"/>
</dbReference>
<evidence type="ECO:0000256" key="1">
    <source>
        <dbReference type="SAM" id="MobiDB-lite"/>
    </source>
</evidence>
<feature type="compositionally biased region" description="Pro residues" evidence="1">
    <location>
        <begin position="15"/>
        <end position="28"/>
    </location>
</feature>
<sequence length="134" mass="14666">SKPKSIFTPHSRSTPDPPPSAPIPTHPRPVPRHHPRPAPRRHPRPQPPTVAAAEDVAAAAEEVTPSRGSHAQPPFRPAPPPSRPAPPSPTFLVKATEEAQHVKKLIQDYFASFIKVGDKVGASKFLKFKYNCFE</sequence>
<organism evidence="2 3">
    <name type="scientific">Solanum stoloniferum</name>
    <dbReference type="NCBI Taxonomy" id="62892"/>
    <lineage>
        <taxon>Eukaryota</taxon>
        <taxon>Viridiplantae</taxon>
        <taxon>Streptophyta</taxon>
        <taxon>Embryophyta</taxon>
        <taxon>Tracheophyta</taxon>
        <taxon>Spermatophyta</taxon>
        <taxon>Magnoliopsida</taxon>
        <taxon>eudicotyledons</taxon>
        <taxon>Gunneridae</taxon>
        <taxon>Pentapetalae</taxon>
        <taxon>asterids</taxon>
        <taxon>lamiids</taxon>
        <taxon>Solanales</taxon>
        <taxon>Solanaceae</taxon>
        <taxon>Solanoideae</taxon>
        <taxon>Solaneae</taxon>
        <taxon>Solanum</taxon>
    </lineage>
</organism>
<gene>
    <name evidence="2" type="ORF">AABB24_007796</name>
</gene>
<feature type="region of interest" description="Disordered" evidence="1">
    <location>
        <begin position="1"/>
        <end position="90"/>
    </location>
</feature>
<name>A0ABD2UTV0_9SOLN</name>
<accession>A0ABD2UTV0</accession>
<feature type="compositionally biased region" description="Low complexity" evidence="1">
    <location>
        <begin position="50"/>
        <end position="63"/>
    </location>
</feature>
<evidence type="ECO:0000313" key="2">
    <source>
        <dbReference type="EMBL" id="KAL3370953.1"/>
    </source>
</evidence>
<comment type="caution">
    <text evidence="2">The sequence shown here is derived from an EMBL/GenBank/DDBJ whole genome shotgun (WGS) entry which is preliminary data.</text>
</comment>
<keyword evidence="3" id="KW-1185">Reference proteome</keyword>
<evidence type="ECO:0000313" key="3">
    <source>
        <dbReference type="Proteomes" id="UP001627284"/>
    </source>
</evidence>